<dbReference type="Gene3D" id="1.10.10.10">
    <property type="entry name" value="Winged helix-like DNA-binding domain superfamily/Winged helix DNA-binding domain"/>
    <property type="match status" value="1"/>
</dbReference>
<dbReference type="CDD" id="cd05466">
    <property type="entry name" value="PBP2_LTTR_substrate"/>
    <property type="match status" value="1"/>
</dbReference>
<proteinExistence type="inferred from homology"/>
<protein>
    <submittedName>
        <fullName evidence="6">HTH-type transcriptional activator CmpR</fullName>
    </submittedName>
</protein>
<dbReference type="Pfam" id="PF00126">
    <property type="entry name" value="HTH_1"/>
    <property type="match status" value="1"/>
</dbReference>
<gene>
    <name evidence="6" type="primary">cmpR_2</name>
    <name evidence="6" type="ORF">NEOCIP111885_01447</name>
</gene>
<evidence type="ECO:0000256" key="1">
    <source>
        <dbReference type="ARBA" id="ARBA00009437"/>
    </source>
</evidence>
<dbReference type="PRINTS" id="PR00039">
    <property type="entry name" value="HTHLYSR"/>
</dbReference>
<accession>A0A9C7LAS0</accession>
<reference evidence="6" key="1">
    <citation type="submission" date="2021-10" db="EMBL/GenBank/DDBJ databases">
        <authorList>
            <person name="Criscuolo A."/>
        </authorList>
    </citation>
    <scope>NUCLEOTIDE SEQUENCE</scope>
    <source>
        <strain evidence="6">CIP111885</strain>
    </source>
</reference>
<evidence type="ECO:0000313" key="7">
    <source>
        <dbReference type="Proteomes" id="UP000789845"/>
    </source>
</evidence>
<dbReference type="InterPro" id="IPR000847">
    <property type="entry name" value="LysR_HTH_N"/>
</dbReference>
<dbReference type="PANTHER" id="PTHR30419">
    <property type="entry name" value="HTH-TYPE TRANSCRIPTIONAL REGULATOR YBHD"/>
    <property type="match status" value="1"/>
</dbReference>
<dbReference type="InterPro" id="IPR036388">
    <property type="entry name" value="WH-like_DNA-bd_sf"/>
</dbReference>
<evidence type="ECO:0000259" key="5">
    <source>
        <dbReference type="PROSITE" id="PS50931"/>
    </source>
</evidence>
<evidence type="ECO:0000256" key="2">
    <source>
        <dbReference type="ARBA" id="ARBA00023015"/>
    </source>
</evidence>
<dbReference type="AlphaFoldDB" id="A0A9C7LAS0"/>
<dbReference type="FunFam" id="1.10.10.10:FF:000001">
    <property type="entry name" value="LysR family transcriptional regulator"/>
    <property type="match status" value="1"/>
</dbReference>
<keyword evidence="4" id="KW-0804">Transcription</keyword>
<dbReference type="EMBL" id="CAKJTG010000007">
    <property type="protein sequence ID" value="CAG9607755.1"/>
    <property type="molecule type" value="Genomic_DNA"/>
</dbReference>
<comment type="similarity">
    <text evidence="1">Belongs to the LysR transcriptional regulatory family.</text>
</comment>
<keyword evidence="7" id="KW-1185">Reference proteome</keyword>
<dbReference type="SUPFAM" id="SSF46785">
    <property type="entry name" value="Winged helix' DNA-binding domain"/>
    <property type="match status" value="1"/>
</dbReference>
<sequence length="285" mass="32114">MSINKYKILMKVVELGSLTKAADAMGFTQSAVSHTINSLEEEFGFLLLTRSRSGVKLTVNGEQMVKTIREILKWNEHLEQEVASIHGLEIGTIHIGTFTSVSVHWLPGILKDFQQDFPNIDFKIKEGNYRQIEDWIADGKIDCGFLSLPTRDMFDVIPLQKDQMLVVLPTDHPLSSESVLTLSQIENEPFIMPSKGSDDDINRVLEKASIKPDIKFKVGDDYAIMAMVEKGLGISILPELVLRGQQRNIRIVELEEPSYRSLGIAVNSLKQISPAVKRFLEYVQK</sequence>
<dbReference type="GO" id="GO:0005829">
    <property type="term" value="C:cytosol"/>
    <property type="evidence" value="ECO:0007669"/>
    <property type="project" value="TreeGrafter"/>
</dbReference>
<comment type="caution">
    <text evidence="6">The sequence shown here is derived from an EMBL/GenBank/DDBJ whole genome shotgun (WGS) entry which is preliminary data.</text>
</comment>
<evidence type="ECO:0000313" key="6">
    <source>
        <dbReference type="EMBL" id="CAG9607755.1"/>
    </source>
</evidence>
<evidence type="ECO:0000256" key="3">
    <source>
        <dbReference type="ARBA" id="ARBA00023125"/>
    </source>
</evidence>
<feature type="domain" description="HTH lysR-type" evidence="5">
    <location>
        <begin position="1"/>
        <end position="58"/>
    </location>
</feature>
<dbReference type="PROSITE" id="PS50931">
    <property type="entry name" value="HTH_LYSR"/>
    <property type="match status" value="1"/>
</dbReference>
<keyword evidence="3" id="KW-0238">DNA-binding</keyword>
<dbReference type="InterPro" id="IPR050950">
    <property type="entry name" value="HTH-type_LysR_regulators"/>
</dbReference>
<name>A0A9C7LAS0_9BACI</name>
<dbReference type="PANTHER" id="PTHR30419:SF24">
    <property type="entry name" value="HTH-TYPE TRANSCRIPTIONAL REGULATOR CZCR"/>
    <property type="match status" value="1"/>
</dbReference>
<evidence type="ECO:0000256" key="4">
    <source>
        <dbReference type="ARBA" id="ARBA00023163"/>
    </source>
</evidence>
<dbReference type="SUPFAM" id="SSF53850">
    <property type="entry name" value="Periplasmic binding protein-like II"/>
    <property type="match status" value="1"/>
</dbReference>
<dbReference type="RefSeq" id="WP_230496017.1">
    <property type="nucleotide sequence ID" value="NZ_CAKJTG010000007.1"/>
</dbReference>
<dbReference type="Gene3D" id="3.40.190.290">
    <property type="match status" value="1"/>
</dbReference>
<dbReference type="InterPro" id="IPR036390">
    <property type="entry name" value="WH_DNA-bd_sf"/>
</dbReference>
<dbReference type="InterPro" id="IPR005119">
    <property type="entry name" value="LysR_subst-bd"/>
</dbReference>
<dbReference type="Pfam" id="PF03466">
    <property type="entry name" value="LysR_substrate"/>
    <property type="match status" value="1"/>
</dbReference>
<dbReference type="GO" id="GO:0003677">
    <property type="term" value="F:DNA binding"/>
    <property type="evidence" value="ECO:0007669"/>
    <property type="project" value="UniProtKB-KW"/>
</dbReference>
<dbReference type="Proteomes" id="UP000789845">
    <property type="component" value="Unassembled WGS sequence"/>
</dbReference>
<dbReference type="GO" id="GO:0003700">
    <property type="term" value="F:DNA-binding transcription factor activity"/>
    <property type="evidence" value="ECO:0007669"/>
    <property type="project" value="InterPro"/>
</dbReference>
<organism evidence="6 7">
    <name type="scientific">Pseudoneobacillus rhizosphaerae</name>
    <dbReference type="NCBI Taxonomy" id="2880968"/>
    <lineage>
        <taxon>Bacteria</taxon>
        <taxon>Bacillati</taxon>
        <taxon>Bacillota</taxon>
        <taxon>Bacilli</taxon>
        <taxon>Bacillales</taxon>
        <taxon>Bacillaceae</taxon>
        <taxon>Pseudoneobacillus</taxon>
    </lineage>
</organism>
<keyword evidence="2" id="KW-0805">Transcription regulation</keyword>